<gene>
    <name evidence="1" type="ORF">K458DRAFT_91117</name>
</gene>
<accession>A0A6G1IR47</accession>
<keyword evidence="2" id="KW-1185">Reference proteome</keyword>
<proteinExistence type="predicted"/>
<protein>
    <submittedName>
        <fullName evidence="1">Uncharacterized protein</fullName>
    </submittedName>
</protein>
<reference evidence="1" key="1">
    <citation type="journal article" date="2020" name="Stud. Mycol.">
        <title>101 Dothideomycetes genomes: a test case for predicting lifestyles and emergence of pathogens.</title>
        <authorList>
            <person name="Haridas S."/>
            <person name="Albert R."/>
            <person name="Binder M."/>
            <person name="Bloem J."/>
            <person name="Labutti K."/>
            <person name="Salamov A."/>
            <person name="Andreopoulos B."/>
            <person name="Baker S."/>
            <person name="Barry K."/>
            <person name="Bills G."/>
            <person name="Bluhm B."/>
            <person name="Cannon C."/>
            <person name="Castanera R."/>
            <person name="Culley D."/>
            <person name="Daum C."/>
            <person name="Ezra D."/>
            <person name="Gonzalez J."/>
            <person name="Henrissat B."/>
            <person name="Kuo A."/>
            <person name="Liang C."/>
            <person name="Lipzen A."/>
            <person name="Lutzoni F."/>
            <person name="Magnuson J."/>
            <person name="Mondo S."/>
            <person name="Nolan M."/>
            <person name="Ohm R."/>
            <person name="Pangilinan J."/>
            <person name="Park H.-J."/>
            <person name="Ramirez L."/>
            <person name="Alfaro M."/>
            <person name="Sun H."/>
            <person name="Tritt A."/>
            <person name="Yoshinaga Y."/>
            <person name="Zwiers L.-H."/>
            <person name="Turgeon B."/>
            <person name="Goodwin S."/>
            <person name="Spatafora J."/>
            <person name="Crous P."/>
            <person name="Grigoriev I."/>
        </authorList>
    </citation>
    <scope>NUCLEOTIDE SEQUENCE</scope>
    <source>
        <strain evidence="1">CBS 122367</strain>
    </source>
</reference>
<dbReference type="AlphaFoldDB" id="A0A6G1IR47"/>
<name>A0A6G1IR47_9PLEO</name>
<organism evidence="1 2">
    <name type="scientific">Lentithecium fluviatile CBS 122367</name>
    <dbReference type="NCBI Taxonomy" id="1168545"/>
    <lineage>
        <taxon>Eukaryota</taxon>
        <taxon>Fungi</taxon>
        <taxon>Dikarya</taxon>
        <taxon>Ascomycota</taxon>
        <taxon>Pezizomycotina</taxon>
        <taxon>Dothideomycetes</taxon>
        <taxon>Pleosporomycetidae</taxon>
        <taxon>Pleosporales</taxon>
        <taxon>Massarineae</taxon>
        <taxon>Lentitheciaceae</taxon>
        <taxon>Lentithecium</taxon>
    </lineage>
</organism>
<dbReference type="Proteomes" id="UP000799291">
    <property type="component" value="Unassembled WGS sequence"/>
</dbReference>
<dbReference type="EMBL" id="MU005595">
    <property type="protein sequence ID" value="KAF2680702.1"/>
    <property type="molecule type" value="Genomic_DNA"/>
</dbReference>
<evidence type="ECO:0000313" key="2">
    <source>
        <dbReference type="Proteomes" id="UP000799291"/>
    </source>
</evidence>
<evidence type="ECO:0000313" key="1">
    <source>
        <dbReference type="EMBL" id="KAF2680702.1"/>
    </source>
</evidence>
<sequence length="240" mass="26190">MIGDGTRGVTLWCEQAAGGCTRAGLKCAAVWGSSASIETLVASHWTEAYPPTSSPISQRAVNYPQTRACHGAPGLQLRWGVGFRERRERERGQIWIGMQQIAGDRGVTGASPFSTSATPANGTHEDLSRRVEARAMYDIPDGDHEGEWLWAPPAWPNRLSVLTGTTAWWRGGEGSSRRREEAHVEAETLRAASADGARCERATAALISQAFGRRRPSCSMRQANTRLTSHCRRAAQTAFR</sequence>